<comment type="caution">
    <text evidence="1">The sequence shown here is derived from an EMBL/GenBank/DDBJ whole genome shotgun (WGS) entry which is preliminary data.</text>
</comment>
<protein>
    <submittedName>
        <fullName evidence="1">Uncharacterized protein</fullName>
    </submittedName>
</protein>
<keyword evidence="2" id="KW-1185">Reference proteome</keyword>
<dbReference type="AlphaFoldDB" id="A0A9X2IEW5"/>
<dbReference type="EMBL" id="JAMOIL010000016">
    <property type="protein sequence ID" value="MCM0621246.1"/>
    <property type="molecule type" value="Genomic_DNA"/>
</dbReference>
<dbReference type="Proteomes" id="UP001139485">
    <property type="component" value="Unassembled WGS sequence"/>
</dbReference>
<gene>
    <name evidence="1" type="ORF">M8330_13200</name>
</gene>
<sequence>MRLVRTRPAARVGTRTGRARATVLGAAPALLLLLGGCAWMEPPQVAEAGVDTLTSPLPDLGSRAWVEGLTHPDLAVPAAGTTFDDGSVLRLAEGTTDVDGVAASALVRTDADGATSTTYLAQDASGNVWWLGQDDSEDAAADWRAGEDGAEAGLLLPAEPRRGDGWATAGEAVPDAGVATVVSLDGQVVLADGAYSGALVVRTVSDGASTTSYYLPGTGLVAYTAGSDVVGAVDPTGSGLSG</sequence>
<organism evidence="1 2">
    <name type="scientific">Nocardioides bruguierae</name>
    <dbReference type="NCBI Taxonomy" id="2945102"/>
    <lineage>
        <taxon>Bacteria</taxon>
        <taxon>Bacillati</taxon>
        <taxon>Actinomycetota</taxon>
        <taxon>Actinomycetes</taxon>
        <taxon>Propionibacteriales</taxon>
        <taxon>Nocardioidaceae</taxon>
        <taxon>Nocardioides</taxon>
    </lineage>
</organism>
<accession>A0A9X2IEW5</accession>
<evidence type="ECO:0000313" key="2">
    <source>
        <dbReference type="Proteomes" id="UP001139485"/>
    </source>
</evidence>
<evidence type="ECO:0000313" key="1">
    <source>
        <dbReference type="EMBL" id="MCM0621246.1"/>
    </source>
</evidence>
<name>A0A9X2IEW5_9ACTN</name>
<proteinExistence type="predicted"/>
<reference evidence="1" key="1">
    <citation type="submission" date="2022-05" db="EMBL/GenBank/DDBJ databases">
        <authorList>
            <person name="Tuo L."/>
        </authorList>
    </citation>
    <scope>NUCLEOTIDE SEQUENCE</scope>
    <source>
        <strain evidence="1">BSK12Z-4</strain>
    </source>
</reference>
<dbReference type="RefSeq" id="WP_250053289.1">
    <property type="nucleotide sequence ID" value="NZ_JAMJPH010000010.1"/>
</dbReference>